<accession>A0A9P7N3U8</accession>
<evidence type="ECO:0000256" key="2">
    <source>
        <dbReference type="SAM" id="MobiDB-lite"/>
    </source>
</evidence>
<dbReference type="PANTHER" id="PTHR37012:SF2">
    <property type="entry name" value="BZIP DOMAIN-CONTAINING PROTEIN-RELATED"/>
    <property type="match status" value="1"/>
</dbReference>
<dbReference type="EMBL" id="SRPW01003335">
    <property type="protein sequence ID" value="KAG5987340.1"/>
    <property type="molecule type" value="Genomic_DNA"/>
</dbReference>
<dbReference type="OrthoDB" id="3535998at2759"/>
<protein>
    <recommendedName>
        <fullName evidence="5">BZIP domain-containing protein</fullName>
    </recommendedName>
</protein>
<dbReference type="CDD" id="cd14688">
    <property type="entry name" value="bZIP_YAP"/>
    <property type="match status" value="1"/>
</dbReference>
<keyword evidence="4" id="KW-1185">Reference proteome</keyword>
<feature type="coiled-coil region" evidence="1">
    <location>
        <begin position="47"/>
        <end position="93"/>
    </location>
</feature>
<feature type="compositionally biased region" description="Polar residues" evidence="2">
    <location>
        <begin position="144"/>
        <end position="157"/>
    </location>
</feature>
<evidence type="ECO:0000256" key="1">
    <source>
        <dbReference type="SAM" id="Coils"/>
    </source>
</evidence>
<keyword evidence="1" id="KW-0175">Coiled coil</keyword>
<dbReference type="PANTHER" id="PTHR37012">
    <property type="entry name" value="B-ZIP TRANSCRIPTION FACTOR (EUROFUNG)-RELATED"/>
    <property type="match status" value="1"/>
</dbReference>
<feature type="region of interest" description="Disordered" evidence="2">
    <location>
        <begin position="144"/>
        <end position="201"/>
    </location>
</feature>
<sequence>MPSPASNASDSGNDVAKAKSAKITSRLSPEQLARKRANDRESQRAIRARNKDLIASLQREVHELRSRDDARAIQELLRRNGALESELRLLRHSLGLQPQPTQHLGPNTHIASLHAFPTPSNCNAGLSPGSKYNITRRVDQPSSVWASGQYGSDQDPSQPLQHHHHQQQQQPQHQNQHQQQQPPQNPPQITQVPLGAPQHETWCSPVSMASTAEIPDVSTTMEGLFPSAPPDSANLSLVPKSHMSVPNGNGSDGRPNPGSPAASMACYGDPRGLHARPNETCNDLQYFTGRDAPHGVVSPASQPALHESGLMYRV</sequence>
<feature type="compositionally biased region" description="Basic and acidic residues" evidence="2">
    <location>
        <begin position="32"/>
        <end position="44"/>
    </location>
</feature>
<feature type="region of interest" description="Disordered" evidence="2">
    <location>
        <begin position="1"/>
        <end position="44"/>
    </location>
</feature>
<organism evidence="3 4">
    <name type="scientific">Claviceps pusilla</name>
    <dbReference type="NCBI Taxonomy" id="123648"/>
    <lineage>
        <taxon>Eukaryota</taxon>
        <taxon>Fungi</taxon>
        <taxon>Dikarya</taxon>
        <taxon>Ascomycota</taxon>
        <taxon>Pezizomycotina</taxon>
        <taxon>Sordariomycetes</taxon>
        <taxon>Hypocreomycetidae</taxon>
        <taxon>Hypocreales</taxon>
        <taxon>Clavicipitaceae</taxon>
        <taxon>Claviceps</taxon>
    </lineage>
</organism>
<feature type="compositionally biased region" description="Polar residues" evidence="2">
    <location>
        <begin position="1"/>
        <end position="12"/>
    </location>
</feature>
<evidence type="ECO:0008006" key="5">
    <source>
        <dbReference type="Google" id="ProtNLM"/>
    </source>
</evidence>
<name>A0A9P7N3U8_9HYPO</name>
<dbReference type="Proteomes" id="UP000748025">
    <property type="component" value="Unassembled WGS sequence"/>
</dbReference>
<evidence type="ECO:0000313" key="4">
    <source>
        <dbReference type="Proteomes" id="UP000748025"/>
    </source>
</evidence>
<reference evidence="3" key="1">
    <citation type="journal article" date="2020" name="bioRxiv">
        <title>Whole genome comparisons of ergot fungi reveals the divergence and evolution of species within the genus Claviceps are the result of varying mechanisms driving genome evolution and host range expansion.</title>
        <authorList>
            <person name="Wyka S.A."/>
            <person name="Mondo S.J."/>
            <person name="Liu M."/>
            <person name="Dettman J."/>
            <person name="Nalam V."/>
            <person name="Broders K.D."/>
        </authorList>
    </citation>
    <scope>NUCLEOTIDE SEQUENCE</scope>
    <source>
        <strain evidence="3">CCC 602</strain>
    </source>
</reference>
<evidence type="ECO:0000313" key="3">
    <source>
        <dbReference type="EMBL" id="KAG5987340.1"/>
    </source>
</evidence>
<gene>
    <name evidence="3" type="ORF">E4U43_005117</name>
</gene>
<proteinExistence type="predicted"/>
<comment type="caution">
    <text evidence="3">The sequence shown here is derived from an EMBL/GenBank/DDBJ whole genome shotgun (WGS) entry which is preliminary data.</text>
</comment>
<feature type="compositionally biased region" description="Low complexity" evidence="2">
    <location>
        <begin position="167"/>
        <end position="182"/>
    </location>
</feature>
<dbReference type="AlphaFoldDB" id="A0A9P7N3U8"/>